<reference evidence="3 4" key="1">
    <citation type="journal article" date="2017" name="G3 (Bethesda)">
        <title>The Physical Genome Mapping of Anopheles albimanus Corrected Scaffold Misassemblies and Identified Interarm Rearrangements in Genus Anopheles.</title>
        <authorList>
            <person name="Artemov G.N."/>
            <person name="Peery A.N."/>
            <person name="Jiang X."/>
            <person name="Tu Z."/>
            <person name="Stegniy V.N."/>
            <person name="Sharakhova M.V."/>
            <person name="Sharakhov I.V."/>
        </authorList>
    </citation>
    <scope>NUCLEOTIDE SEQUENCE [LARGE SCALE GENOMIC DNA]</scope>
    <source>
        <strain evidence="3 4">ALBI9_A</strain>
    </source>
</reference>
<dbReference type="InterPro" id="IPR007858">
    <property type="entry name" value="Dpy-30_motif"/>
</dbReference>
<proteinExistence type="predicted"/>
<keyword evidence="4" id="KW-1185">Reference proteome</keyword>
<feature type="region of interest" description="Disordered" evidence="2">
    <location>
        <begin position="549"/>
        <end position="571"/>
    </location>
</feature>
<dbReference type="InterPro" id="IPR049630">
    <property type="entry name" value="DYDC-like_DD"/>
</dbReference>
<dbReference type="Proteomes" id="UP000069272">
    <property type="component" value="Chromosome 2L"/>
</dbReference>
<protein>
    <submittedName>
        <fullName evidence="3">Uncharacterized protein</fullName>
    </submittedName>
</protein>
<dbReference type="CDD" id="cd22966">
    <property type="entry name" value="DD_DYDC-like"/>
    <property type="match status" value="1"/>
</dbReference>
<organism evidence="3 4">
    <name type="scientific">Anopheles albimanus</name>
    <name type="common">New world malaria mosquito</name>
    <dbReference type="NCBI Taxonomy" id="7167"/>
    <lineage>
        <taxon>Eukaryota</taxon>
        <taxon>Metazoa</taxon>
        <taxon>Ecdysozoa</taxon>
        <taxon>Arthropoda</taxon>
        <taxon>Hexapoda</taxon>
        <taxon>Insecta</taxon>
        <taxon>Pterygota</taxon>
        <taxon>Neoptera</taxon>
        <taxon>Endopterygota</taxon>
        <taxon>Diptera</taxon>
        <taxon>Nematocera</taxon>
        <taxon>Culicoidea</taxon>
        <taxon>Culicidae</taxon>
        <taxon>Anophelinae</taxon>
        <taxon>Anopheles</taxon>
    </lineage>
</organism>
<dbReference type="Gene3D" id="1.20.890.10">
    <property type="entry name" value="cAMP-dependent protein kinase regulatory subunit, dimerization-anchoring domain"/>
    <property type="match status" value="1"/>
</dbReference>
<evidence type="ECO:0000313" key="3">
    <source>
        <dbReference type="EnsemblMetazoa" id="AALB000703-PA"/>
    </source>
</evidence>
<name>A0A182F2M1_ANOAL</name>
<accession>A0A182F2M1</accession>
<dbReference type="VEuPathDB" id="VectorBase:AALB20_030484"/>
<dbReference type="VEuPathDB" id="VectorBase:AALB000703"/>
<feature type="coiled-coil region" evidence="1">
    <location>
        <begin position="208"/>
        <end position="409"/>
    </location>
</feature>
<dbReference type="STRING" id="7167.A0A182F2M1"/>
<dbReference type="AlphaFoldDB" id="A0A182F2M1"/>
<keyword evidence="1" id="KW-0175">Coiled coil</keyword>
<reference evidence="3" key="2">
    <citation type="submission" date="2022-08" db="UniProtKB">
        <authorList>
            <consortium name="EnsemblMetazoa"/>
        </authorList>
    </citation>
    <scope>IDENTIFICATION</scope>
    <source>
        <strain evidence="3">STECLA/ALBI9_A</strain>
    </source>
</reference>
<evidence type="ECO:0000256" key="2">
    <source>
        <dbReference type="SAM" id="MobiDB-lite"/>
    </source>
</evidence>
<dbReference type="Pfam" id="PF05186">
    <property type="entry name" value="Dpy-30"/>
    <property type="match status" value="1"/>
</dbReference>
<evidence type="ECO:0000313" key="4">
    <source>
        <dbReference type="Proteomes" id="UP000069272"/>
    </source>
</evidence>
<sequence>MSNQASVANHQVVRDIELRNIQLRRVARVLLVDGQFLHFWEAFNEAQIALLQVAEGLTGVNYLQENAIRRSVFDLELKVAALRHSKGCCERNIATLKDLPRHLLKCTIEKRLKDAIKHLTSSHRSFRRRVERTIRSLPDICHINELEQRLLRSDLLHNIVCKNHLNELHSVQEETIVLSTALYCARLRSEANELFILILVQFKELVDIMASEESVRTLQNRLQSEIERTLNETQDDEQEIGALREKLFPSVVSLTTQRNLTIEQRDQQAVDLEQQLQMIDQLEAEQQNIEQRVERLIEARGDVQRQLADWQRILHDGVRDIVRLERLIAALERELTVRKEQFEQTALEMQHKRLDILEDDALDTNERSERLQGRDVELMERKNSHTSNMELLEARCDKLKQLSKNLVATADTFEQELATDFQITMAQLEHEKTLAQTASAQSIVEAKVHNLQQEYEQNMQLVSRARIRTSSLKDVNGRYYLDNTGARIYQRHSGNSACSLSGDGHWSKVGASVSSNDQGSSISCPTSVGELISGESPATSLLVLTPATHATEPQVRRDSNAARTPSPAESEVVLESESEIIRKRVAPDVAYVQQAVGHAVVKGMAAVALHRPTNPVSYLADYLKHFHDNLIDAETRNKLMEKVRSEN</sequence>
<evidence type="ECO:0000256" key="1">
    <source>
        <dbReference type="SAM" id="Coils"/>
    </source>
</evidence>
<dbReference type="EnsemblMetazoa" id="AALB000703-RA">
    <property type="protein sequence ID" value="AALB000703-PA"/>
    <property type="gene ID" value="AALB000703"/>
</dbReference>